<dbReference type="Pfam" id="PF00583">
    <property type="entry name" value="Acetyltransf_1"/>
    <property type="match status" value="1"/>
</dbReference>
<dbReference type="InterPro" id="IPR000182">
    <property type="entry name" value="GNAT_dom"/>
</dbReference>
<gene>
    <name evidence="2" type="ORF">C427_2286</name>
</gene>
<dbReference type="PATRIC" id="fig|1129794.4.peg.2263"/>
<dbReference type="HOGENOM" id="CLU_2718682_0_0_6"/>
<reference evidence="2 3" key="1">
    <citation type="journal article" date="2013" name="Genome Announc.">
        <title>Complete Genome Sequence of Glaciecola psychrophila Strain 170T.</title>
        <authorList>
            <person name="Yin J."/>
            <person name="Chen J."/>
            <person name="Liu G."/>
            <person name="Yu Y."/>
            <person name="Song L."/>
            <person name="Wang X."/>
            <person name="Qu X."/>
        </authorList>
    </citation>
    <scope>NUCLEOTIDE SEQUENCE [LARGE SCALE GENOMIC DNA]</scope>
    <source>
        <strain evidence="2 3">170</strain>
    </source>
</reference>
<accession>M4RL92</accession>
<protein>
    <recommendedName>
        <fullName evidence="1">N-acetyltransferase domain-containing protein</fullName>
    </recommendedName>
</protein>
<evidence type="ECO:0000313" key="2">
    <source>
        <dbReference type="EMBL" id="AGH44395.1"/>
    </source>
</evidence>
<evidence type="ECO:0000313" key="3">
    <source>
        <dbReference type="Proteomes" id="UP000011864"/>
    </source>
</evidence>
<dbReference type="RefSeq" id="WP_015430735.1">
    <property type="nucleotide sequence ID" value="NC_020514.1"/>
</dbReference>
<dbReference type="eggNOG" id="COG1670">
    <property type="taxonomic scope" value="Bacteria"/>
</dbReference>
<keyword evidence="3" id="KW-1185">Reference proteome</keyword>
<dbReference type="GO" id="GO:0016747">
    <property type="term" value="F:acyltransferase activity, transferring groups other than amino-acyl groups"/>
    <property type="evidence" value="ECO:0007669"/>
    <property type="project" value="InterPro"/>
</dbReference>
<dbReference type="KEGG" id="gps:C427_2286"/>
<dbReference type="SUPFAM" id="SSF55729">
    <property type="entry name" value="Acyl-CoA N-acyltransferases (Nat)"/>
    <property type="match status" value="1"/>
</dbReference>
<dbReference type="Gene3D" id="3.40.630.30">
    <property type="match status" value="1"/>
</dbReference>
<sequence length="72" mass="8071">MAVTVSDEYHHQGIATELANHLIEHARTNSIKKLILIELCSNYKMRELAEILGMASITDPKNSSQVIFSMTL</sequence>
<dbReference type="AlphaFoldDB" id="M4RL92"/>
<organism evidence="2 3">
    <name type="scientific">Paraglaciecola psychrophila 170</name>
    <dbReference type="NCBI Taxonomy" id="1129794"/>
    <lineage>
        <taxon>Bacteria</taxon>
        <taxon>Pseudomonadati</taxon>
        <taxon>Pseudomonadota</taxon>
        <taxon>Gammaproteobacteria</taxon>
        <taxon>Alteromonadales</taxon>
        <taxon>Alteromonadaceae</taxon>
        <taxon>Paraglaciecola</taxon>
    </lineage>
</organism>
<proteinExistence type="predicted"/>
<dbReference type="CDD" id="cd04301">
    <property type="entry name" value="NAT_SF"/>
    <property type="match status" value="1"/>
</dbReference>
<dbReference type="STRING" id="1129794.C427_2286"/>
<dbReference type="EMBL" id="CP003837">
    <property type="protein sequence ID" value="AGH44395.1"/>
    <property type="molecule type" value="Genomic_DNA"/>
</dbReference>
<feature type="domain" description="N-acetyltransferase" evidence="1">
    <location>
        <begin position="1"/>
        <end position="72"/>
    </location>
</feature>
<dbReference type="InterPro" id="IPR016181">
    <property type="entry name" value="Acyl_CoA_acyltransferase"/>
</dbReference>
<name>M4RL92_9ALTE</name>
<evidence type="ECO:0000259" key="1">
    <source>
        <dbReference type="PROSITE" id="PS51186"/>
    </source>
</evidence>
<dbReference type="Proteomes" id="UP000011864">
    <property type="component" value="Chromosome"/>
</dbReference>
<dbReference type="PROSITE" id="PS51186">
    <property type="entry name" value="GNAT"/>
    <property type="match status" value="1"/>
</dbReference>